<dbReference type="GO" id="GO:0000155">
    <property type="term" value="F:phosphorelay sensor kinase activity"/>
    <property type="evidence" value="ECO:0007669"/>
    <property type="project" value="InterPro"/>
</dbReference>
<keyword evidence="11" id="KW-1185">Reference proteome</keyword>
<dbReference type="Proteomes" id="UP000294664">
    <property type="component" value="Unassembled WGS sequence"/>
</dbReference>
<feature type="region of interest" description="Disordered" evidence="7">
    <location>
        <begin position="343"/>
        <end position="400"/>
    </location>
</feature>
<reference evidence="10 11" key="1">
    <citation type="submission" date="2019-03" db="EMBL/GenBank/DDBJ databases">
        <title>Genomic Encyclopedia of Type Strains, Phase IV (KMG-IV): sequencing the most valuable type-strain genomes for metagenomic binning, comparative biology and taxonomic classification.</title>
        <authorList>
            <person name="Goeker M."/>
        </authorList>
    </citation>
    <scope>NUCLEOTIDE SEQUENCE [LARGE SCALE GENOMIC DNA]</scope>
    <source>
        <strain evidence="10 11">DSM 9035</strain>
    </source>
</reference>
<comment type="catalytic activity">
    <reaction evidence="1">
        <text>ATP + protein L-histidine = ADP + protein N-phospho-L-histidine.</text>
        <dbReference type="EC" id="2.7.13.3"/>
    </reaction>
</comment>
<evidence type="ECO:0000313" key="11">
    <source>
        <dbReference type="Proteomes" id="UP000294664"/>
    </source>
</evidence>
<keyword evidence="8" id="KW-0812">Transmembrane</keyword>
<dbReference type="GO" id="GO:0009927">
    <property type="term" value="F:histidine phosphotransfer kinase activity"/>
    <property type="evidence" value="ECO:0007669"/>
    <property type="project" value="TreeGrafter"/>
</dbReference>
<dbReference type="InterPro" id="IPR004358">
    <property type="entry name" value="Sig_transdc_His_kin-like_C"/>
</dbReference>
<evidence type="ECO:0000313" key="10">
    <source>
        <dbReference type="EMBL" id="TCT03514.1"/>
    </source>
</evidence>
<dbReference type="Gene3D" id="3.30.565.10">
    <property type="entry name" value="Histidine kinase-like ATPase, C-terminal domain"/>
    <property type="match status" value="1"/>
</dbReference>
<dbReference type="PANTHER" id="PTHR43047">
    <property type="entry name" value="TWO-COMPONENT HISTIDINE PROTEIN KINASE"/>
    <property type="match status" value="1"/>
</dbReference>
<protein>
    <recommendedName>
        <fullName evidence="2">histidine kinase</fullName>
        <ecNumber evidence="2">2.7.13.3</ecNumber>
    </recommendedName>
</protein>
<evidence type="ECO:0000256" key="8">
    <source>
        <dbReference type="SAM" id="Phobius"/>
    </source>
</evidence>
<dbReference type="SUPFAM" id="SSF55874">
    <property type="entry name" value="ATPase domain of HSP90 chaperone/DNA topoisomerase II/histidine kinase"/>
    <property type="match status" value="1"/>
</dbReference>
<dbReference type="EC" id="2.7.13.3" evidence="2"/>
<proteinExistence type="predicted"/>
<dbReference type="EMBL" id="SMAI01000009">
    <property type="protein sequence ID" value="TCT03514.1"/>
    <property type="molecule type" value="Genomic_DNA"/>
</dbReference>
<evidence type="ECO:0000256" key="6">
    <source>
        <dbReference type="SAM" id="Coils"/>
    </source>
</evidence>
<dbReference type="PROSITE" id="PS50109">
    <property type="entry name" value="HIS_KIN"/>
    <property type="match status" value="1"/>
</dbReference>
<dbReference type="SMART" id="SM00388">
    <property type="entry name" value="HisKA"/>
    <property type="match status" value="1"/>
</dbReference>
<evidence type="ECO:0000256" key="7">
    <source>
        <dbReference type="SAM" id="MobiDB-lite"/>
    </source>
</evidence>
<dbReference type="InterPro" id="IPR003661">
    <property type="entry name" value="HisK_dim/P_dom"/>
</dbReference>
<evidence type="ECO:0000259" key="9">
    <source>
        <dbReference type="PROSITE" id="PS50109"/>
    </source>
</evidence>
<dbReference type="PANTHER" id="PTHR43047:SF72">
    <property type="entry name" value="OSMOSENSING HISTIDINE PROTEIN KINASE SLN1"/>
    <property type="match status" value="1"/>
</dbReference>
<keyword evidence="6" id="KW-0175">Coiled coil</keyword>
<keyword evidence="3" id="KW-0597">Phosphoprotein</keyword>
<keyword evidence="5 10" id="KW-0418">Kinase</keyword>
<feature type="compositionally biased region" description="Basic and acidic residues" evidence="7">
    <location>
        <begin position="368"/>
        <end position="383"/>
    </location>
</feature>
<keyword evidence="8" id="KW-1133">Transmembrane helix</keyword>
<dbReference type="Pfam" id="PF00512">
    <property type="entry name" value="HisKA"/>
    <property type="match status" value="1"/>
</dbReference>
<name>A0A4R3LSH9_9HYPH</name>
<evidence type="ECO:0000256" key="5">
    <source>
        <dbReference type="ARBA" id="ARBA00022777"/>
    </source>
</evidence>
<dbReference type="PRINTS" id="PR00344">
    <property type="entry name" value="BCTRLSENSOR"/>
</dbReference>
<evidence type="ECO:0000256" key="4">
    <source>
        <dbReference type="ARBA" id="ARBA00022679"/>
    </source>
</evidence>
<evidence type="ECO:0000256" key="2">
    <source>
        <dbReference type="ARBA" id="ARBA00012438"/>
    </source>
</evidence>
<dbReference type="CDD" id="cd00082">
    <property type="entry name" value="HisKA"/>
    <property type="match status" value="1"/>
</dbReference>
<dbReference type="SUPFAM" id="SSF47384">
    <property type="entry name" value="Homodimeric domain of signal transducing histidine kinase"/>
    <property type="match status" value="1"/>
</dbReference>
<dbReference type="AlphaFoldDB" id="A0A4R3LSH9"/>
<dbReference type="InterPro" id="IPR036097">
    <property type="entry name" value="HisK_dim/P_sf"/>
</dbReference>
<evidence type="ECO:0000256" key="3">
    <source>
        <dbReference type="ARBA" id="ARBA00022553"/>
    </source>
</evidence>
<feature type="transmembrane region" description="Helical" evidence="8">
    <location>
        <begin position="60"/>
        <end position="80"/>
    </location>
</feature>
<feature type="coiled-coil region" evidence="6">
    <location>
        <begin position="79"/>
        <end position="106"/>
    </location>
</feature>
<dbReference type="InterPro" id="IPR036890">
    <property type="entry name" value="HATPase_C_sf"/>
</dbReference>
<dbReference type="GO" id="GO:0005886">
    <property type="term" value="C:plasma membrane"/>
    <property type="evidence" value="ECO:0007669"/>
    <property type="project" value="TreeGrafter"/>
</dbReference>
<feature type="domain" description="Histidine kinase" evidence="9">
    <location>
        <begin position="116"/>
        <end position="337"/>
    </location>
</feature>
<dbReference type="InterPro" id="IPR005467">
    <property type="entry name" value="His_kinase_dom"/>
</dbReference>
<dbReference type="InterPro" id="IPR003594">
    <property type="entry name" value="HATPase_dom"/>
</dbReference>
<keyword evidence="4" id="KW-0808">Transferase</keyword>
<comment type="caution">
    <text evidence="10">The sequence shown here is derived from an EMBL/GenBank/DDBJ whole genome shotgun (WGS) entry which is preliminary data.</text>
</comment>
<dbReference type="Gene3D" id="1.10.287.130">
    <property type="match status" value="1"/>
</dbReference>
<dbReference type="SMART" id="SM00387">
    <property type="entry name" value="HATPase_c"/>
    <property type="match status" value="1"/>
</dbReference>
<organism evidence="10 11">
    <name type="scientific">Aquabacter spiritensis</name>
    <dbReference type="NCBI Taxonomy" id="933073"/>
    <lineage>
        <taxon>Bacteria</taxon>
        <taxon>Pseudomonadati</taxon>
        <taxon>Pseudomonadota</taxon>
        <taxon>Alphaproteobacteria</taxon>
        <taxon>Hyphomicrobiales</taxon>
        <taxon>Xanthobacteraceae</taxon>
        <taxon>Aquabacter</taxon>
    </lineage>
</organism>
<evidence type="ECO:0000256" key="1">
    <source>
        <dbReference type="ARBA" id="ARBA00000085"/>
    </source>
</evidence>
<keyword evidence="8" id="KW-0472">Membrane</keyword>
<feature type="transmembrane region" description="Helical" evidence="8">
    <location>
        <begin position="34"/>
        <end position="54"/>
    </location>
</feature>
<dbReference type="Pfam" id="PF02518">
    <property type="entry name" value="HATPase_c"/>
    <property type="match status" value="1"/>
</dbReference>
<sequence>MTGTMDRPFEPAARGATPTLTAPALRSGFRRLPLLAGTACAAALVLGVAGTALASPVLTGFAGLFGGAGLAGLLAGRVAARLERTARRADARAATARAALAQAEARNLAKSRFLAEMSHELRTPLNAVIGFSEMMAHEVFGPHGAPVYGDYARDIHESGRHLLALADDLLDLARIETGHRELLETPVRLDDLVQDCGNMMRLAAAARSVTLSATADGPTPRLWADERAVRQMTLNLLGNAVKFTPKGGAVRVFAALDASGSPLLVVEDTGPGLKDAELPLDISARHRESTLDPATGRGAGLGLAIVDALADLHGAQLTLTARPGGGTRAAIAFPASRLLPDAVPSAEDGVGSADAAAQQDEHHRKRQNRPEYEADDQPGRDASRLIAFSQSHAEVPHRAT</sequence>
<gene>
    <name evidence="10" type="ORF">EDC64_10964</name>
</gene>
<accession>A0A4R3LSH9</accession>